<reference evidence="3 4" key="1">
    <citation type="submission" date="2022-07" db="EMBL/GenBank/DDBJ databases">
        <title>Novel species in genus cellulomonas.</title>
        <authorList>
            <person name="Ye L."/>
        </authorList>
    </citation>
    <scope>NUCLEOTIDE SEQUENCE [LARGE SCALE GENOMIC DNA]</scope>
    <source>
        <strain evidence="4">zg-Y908</strain>
    </source>
</reference>
<evidence type="ECO:0000256" key="2">
    <source>
        <dbReference type="SAM" id="MobiDB-lite"/>
    </source>
</evidence>
<gene>
    <name evidence="3" type="ORF">NP075_09560</name>
</gene>
<evidence type="ECO:0008006" key="5">
    <source>
        <dbReference type="Google" id="ProtNLM"/>
    </source>
</evidence>
<feature type="coiled-coil region" evidence="1">
    <location>
        <begin position="42"/>
        <end position="79"/>
    </location>
</feature>
<organism evidence="3 4">
    <name type="scientific">Cellulomonas wangsupingiae</name>
    <dbReference type="NCBI Taxonomy" id="2968085"/>
    <lineage>
        <taxon>Bacteria</taxon>
        <taxon>Bacillati</taxon>
        <taxon>Actinomycetota</taxon>
        <taxon>Actinomycetes</taxon>
        <taxon>Micrococcales</taxon>
        <taxon>Cellulomonadaceae</taxon>
        <taxon>Cellulomonas</taxon>
    </lineage>
</organism>
<keyword evidence="4" id="KW-1185">Reference proteome</keyword>
<protein>
    <recommendedName>
        <fullName evidence="5">Pilus assembly protein PilO</fullName>
    </recommendedName>
</protein>
<name>A0ABY5JZZ4_9CELL</name>
<sequence length="265" mass="27355">MTSKTSTWVGGTAVLAMLILVATWFVGVSPTIAATSTAHAAADASETRNVQLQADLDRLAQQFAELDASKAELAAIERQIPTAPQLAEYVRTVQTIADEVGVTFIGYNAGEPELVVPVEAEVPAEPATTDDAEATADPEAEVDASAEVADTATAVTPAGFVPIEGFVGMAATLKVIGAPDKVSAFVERVQATERLFLVTGYTGEGLDPGEPEQGRPQINEGDMEMAVVGYLYGLAQSVPAGSVPTEEPTLAPLPGGAAPRMGSSR</sequence>
<dbReference type="RefSeq" id="WP_227562966.1">
    <property type="nucleotide sequence ID" value="NZ_CP101989.1"/>
</dbReference>
<evidence type="ECO:0000313" key="4">
    <source>
        <dbReference type="Proteomes" id="UP001317322"/>
    </source>
</evidence>
<feature type="compositionally biased region" description="Low complexity" evidence="2">
    <location>
        <begin position="250"/>
        <end position="259"/>
    </location>
</feature>
<accession>A0ABY5JZZ4</accession>
<proteinExistence type="predicted"/>
<evidence type="ECO:0000313" key="3">
    <source>
        <dbReference type="EMBL" id="UUI63418.1"/>
    </source>
</evidence>
<dbReference type="EMBL" id="CP101989">
    <property type="protein sequence ID" value="UUI63418.1"/>
    <property type="molecule type" value="Genomic_DNA"/>
</dbReference>
<dbReference type="Proteomes" id="UP001317322">
    <property type="component" value="Chromosome"/>
</dbReference>
<feature type="region of interest" description="Disordered" evidence="2">
    <location>
        <begin position="240"/>
        <end position="265"/>
    </location>
</feature>
<evidence type="ECO:0000256" key="1">
    <source>
        <dbReference type="SAM" id="Coils"/>
    </source>
</evidence>
<keyword evidence="1" id="KW-0175">Coiled coil</keyword>